<evidence type="ECO:0000313" key="1">
    <source>
        <dbReference type="EMBL" id="OQE41337.1"/>
    </source>
</evidence>
<reference evidence="2" key="1">
    <citation type="journal article" date="2017" name="Nat. Microbiol.">
        <title>Global analysis of biosynthetic gene clusters reveals vast potential of secondary metabolite production in Penicillium species.</title>
        <authorList>
            <person name="Nielsen J.C."/>
            <person name="Grijseels S."/>
            <person name="Prigent S."/>
            <person name="Ji B."/>
            <person name="Dainat J."/>
            <person name="Nielsen K.F."/>
            <person name="Frisvad J.C."/>
            <person name="Workman M."/>
            <person name="Nielsen J."/>
        </authorList>
    </citation>
    <scope>NUCLEOTIDE SEQUENCE [LARGE SCALE GENOMIC DNA]</scope>
    <source>
        <strain evidence="2">IBT 31321</strain>
    </source>
</reference>
<dbReference type="Proteomes" id="UP000191500">
    <property type="component" value="Unassembled WGS sequence"/>
</dbReference>
<evidence type="ECO:0000313" key="2">
    <source>
        <dbReference type="Proteomes" id="UP000191500"/>
    </source>
</evidence>
<dbReference type="EMBL" id="MDDG01000005">
    <property type="protein sequence ID" value="OQE41337.1"/>
    <property type="molecule type" value="Genomic_DNA"/>
</dbReference>
<comment type="caution">
    <text evidence="1">The sequence shown here is derived from an EMBL/GenBank/DDBJ whole genome shotgun (WGS) entry which is preliminary data.</text>
</comment>
<gene>
    <name evidence="1" type="ORF">PENCOP_c005G03501</name>
</gene>
<dbReference type="AlphaFoldDB" id="A0A1V6USF0"/>
<sequence>MAIFVVFDEPPEEAVGSLIAEVVEETELVAVEEAVLVDVREDGFEFEGVVDGVAGVPVDVSYVKSVREGHESDPLERILKIIAGSTKLDDSDSKSLFCPPAVVVKSTSWVDDTTSEVSMYFDVLETGVSGSPSTVPNIANGKNLIAGMIG</sequence>
<accession>A0A1V6USF0</accession>
<proteinExistence type="predicted"/>
<keyword evidence="2" id="KW-1185">Reference proteome</keyword>
<organism evidence="1 2">
    <name type="scientific">Penicillium coprophilum</name>
    <dbReference type="NCBI Taxonomy" id="36646"/>
    <lineage>
        <taxon>Eukaryota</taxon>
        <taxon>Fungi</taxon>
        <taxon>Dikarya</taxon>
        <taxon>Ascomycota</taxon>
        <taxon>Pezizomycotina</taxon>
        <taxon>Eurotiomycetes</taxon>
        <taxon>Eurotiomycetidae</taxon>
        <taxon>Eurotiales</taxon>
        <taxon>Aspergillaceae</taxon>
        <taxon>Penicillium</taxon>
    </lineage>
</organism>
<protein>
    <submittedName>
        <fullName evidence="1">Uncharacterized protein</fullName>
    </submittedName>
</protein>
<name>A0A1V6USF0_9EURO</name>